<reference evidence="2" key="1">
    <citation type="journal article" date="2020" name="Nature">
        <title>Giant virus diversity and host interactions through global metagenomics.</title>
        <authorList>
            <person name="Schulz F."/>
            <person name="Roux S."/>
            <person name="Paez-Espino D."/>
            <person name="Jungbluth S."/>
            <person name="Walsh D.A."/>
            <person name="Denef V.J."/>
            <person name="McMahon K.D."/>
            <person name="Konstantinidis K.T."/>
            <person name="Eloe-Fadrosh E.A."/>
            <person name="Kyrpides N.C."/>
            <person name="Woyke T."/>
        </authorList>
    </citation>
    <scope>NUCLEOTIDE SEQUENCE</scope>
    <source>
        <strain evidence="2">GVMAG-M-3300020728-1</strain>
    </source>
</reference>
<sequence>MGSRLSNTSWCWSPRSRIPDHDPHPEIKSYDQRWKEQDEEDAEEQLFNDWWKENRWKYVKAKEYDHTDNDENS</sequence>
<dbReference type="AlphaFoldDB" id="A0A6C0CFT6"/>
<organism evidence="2">
    <name type="scientific">viral metagenome</name>
    <dbReference type="NCBI Taxonomy" id="1070528"/>
    <lineage>
        <taxon>unclassified sequences</taxon>
        <taxon>metagenomes</taxon>
        <taxon>organismal metagenomes</taxon>
    </lineage>
</organism>
<proteinExistence type="predicted"/>
<name>A0A6C0CFT6_9ZZZZ</name>
<feature type="region of interest" description="Disordered" evidence="1">
    <location>
        <begin position="1"/>
        <end position="36"/>
    </location>
</feature>
<accession>A0A6C0CFT6</accession>
<evidence type="ECO:0000313" key="2">
    <source>
        <dbReference type="EMBL" id="QHT03147.1"/>
    </source>
</evidence>
<dbReference type="EMBL" id="MN739407">
    <property type="protein sequence ID" value="QHT03147.1"/>
    <property type="molecule type" value="Genomic_DNA"/>
</dbReference>
<feature type="compositionally biased region" description="Polar residues" evidence="1">
    <location>
        <begin position="1"/>
        <end position="11"/>
    </location>
</feature>
<evidence type="ECO:0000256" key="1">
    <source>
        <dbReference type="SAM" id="MobiDB-lite"/>
    </source>
</evidence>
<feature type="compositionally biased region" description="Basic and acidic residues" evidence="1">
    <location>
        <begin position="17"/>
        <end position="36"/>
    </location>
</feature>
<protein>
    <submittedName>
        <fullName evidence="2">Uncharacterized protein</fullName>
    </submittedName>
</protein>